<evidence type="ECO:0000313" key="2">
    <source>
        <dbReference type="EMBL" id="RCH92889.1"/>
    </source>
</evidence>
<keyword evidence="3" id="KW-1185">Reference proteome</keyword>
<evidence type="ECO:0000313" key="3">
    <source>
        <dbReference type="Proteomes" id="UP000253551"/>
    </source>
</evidence>
<comment type="caution">
    <text evidence="2">The sequence shown here is derived from an EMBL/GenBank/DDBJ whole genome shotgun (WGS) entry which is preliminary data.</text>
</comment>
<name>A0A367JSQ8_RHIST</name>
<organism evidence="2 3">
    <name type="scientific">Rhizopus stolonifer</name>
    <name type="common">Rhizopus nigricans</name>
    <dbReference type="NCBI Taxonomy" id="4846"/>
    <lineage>
        <taxon>Eukaryota</taxon>
        <taxon>Fungi</taxon>
        <taxon>Fungi incertae sedis</taxon>
        <taxon>Mucoromycota</taxon>
        <taxon>Mucoromycotina</taxon>
        <taxon>Mucoromycetes</taxon>
        <taxon>Mucorales</taxon>
        <taxon>Mucorineae</taxon>
        <taxon>Rhizopodaceae</taxon>
        <taxon>Rhizopus</taxon>
    </lineage>
</organism>
<gene>
    <name evidence="2" type="ORF">CU098_010763</name>
</gene>
<feature type="compositionally biased region" description="Basic and acidic residues" evidence="1">
    <location>
        <begin position="94"/>
        <end position="104"/>
    </location>
</feature>
<dbReference type="EMBL" id="PJQM01002773">
    <property type="protein sequence ID" value="RCH92889.1"/>
    <property type="molecule type" value="Genomic_DNA"/>
</dbReference>
<feature type="compositionally biased region" description="Basic and acidic residues" evidence="1">
    <location>
        <begin position="51"/>
        <end position="83"/>
    </location>
</feature>
<reference evidence="2 3" key="1">
    <citation type="journal article" date="2018" name="G3 (Bethesda)">
        <title>Phylogenetic and Phylogenomic Definition of Rhizopus Species.</title>
        <authorList>
            <person name="Gryganskyi A.P."/>
            <person name="Golan J."/>
            <person name="Dolatabadi S."/>
            <person name="Mondo S."/>
            <person name="Robb S."/>
            <person name="Idnurm A."/>
            <person name="Muszewska A."/>
            <person name="Steczkiewicz K."/>
            <person name="Masonjones S."/>
            <person name="Liao H.L."/>
            <person name="Gajdeczka M.T."/>
            <person name="Anike F."/>
            <person name="Vuek A."/>
            <person name="Anishchenko I.M."/>
            <person name="Voigt K."/>
            <person name="de Hoog G.S."/>
            <person name="Smith M.E."/>
            <person name="Heitman J."/>
            <person name="Vilgalys R."/>
            <person name="Stajich J.E."/>
        </authorList>
    </citation>
    <scope>NUCLEOTIDE SEQUENCE [LARGE SCALE GENOMIC DNA]</scope>
    <source>
        <strain evidence="2 3">LSU 92-RS-03</strain>
    </source>
</reference>
<evidence type="ECO:0000256" key="1">
    <source>
        <dbReference type="SAM" id="MobiDB-lite"/>
    </source>
</evidence>
<feature type="region of interest" description="Disordered" evidence="1">
    <location>
        <begin position="37"/>
        <end position="146"/>
    </location>
</feature>
<feature type="region of interest" description="Disordered" evidence="1">
    <location>
        <begin position="165"/>
        <end position="188"/>
    </location>
</feature>
<feature type="compositionally biased region" description="Basic and acidic residues" evidence="1">
    <location>
        <begin position="115"/>
        <end position="134"/>
    </location>
</feature>
<dbReference type="STRING" id="4846.A0A367JSQ8"/>
<feature type="compositionally biased region" description="Basic residues" evidence="1">
    <location>
        <begin position="84"/>
        <end position="93"/>
    </location>
</feature>
<dbReference type="AlphaFoldDB" id="A0A367JSQ8"/>
<feature type="compositionally biased region" description="Acidic residues" evidence="1">
    <location>
        <begin position="105"/>
        <end position="114"/>
    </location>
</feature>
<dbReference type="Proteomes" id="UP000253551">
    <property type="component" value="Unassembled WGS sequence"/>
</dbReference>
<protein>
    <submittedName>
        <fullName evidence="2">Uncharacterized protein</fullName>
    </submittedName>
</protein>
<sequence>PRPVPVTTPAALDFEVQTKPPVVVLTTVTMTKPFAVVKPQYPTDAPAVVDETPKPTKEEEEKPVRGHDRDHSNHVHDDHDKSQGHRRTRIRQKAVKDTEKKETGETEEMEEMEETKEMKEVKEMKEMKEVKEKVNPIVSETTPEKAADNHLAAAAVSANAATSAVRAGASTKPVVRPVTSARTSSGSDQLRVGGTLIATAAGVVAWLLL</sequence>
<proteinExistence type="predicted"/>
<dbReference type="OrthoDB" id="2281575at2759"/>
<feature type="non-terminal residue" evidence="2">
    <location>
        <position position="1"/>
    </location>
</feature>
<accession>A0A367JSQ8</accession>